<dbReference type="AlphaFoldDB" id="B8HQL2"/>
<gene>
    <name evidence="1" type="ordered locus">Cyan7425_1632</name>
</gene>
<dbReference type="HOGENOM" id="CLU_134859_0_0_3"/>
<dbReference type="EMBL" id="CP001344">
    <property type="protein sequence ID" value="ACL44002.1"/>
    <property type="molecule type" value="Genomic_DNA"/>
</dbReference>
<dbReference type="KEGG" id="cyn:Cyan7425_1632"/>
<proteinExistence type="predicted"/>
<reference evidence="1" key="1">
    <citation type="submission" date="2009-01" db="EMBL/GenBank/DDBJ databases">
        <title>Complete sequence of chromosome Cyanothece sp. PCC 7425.</title>
        <authorList>
            <consortium name="US DOE Joint Genome Institute"/>
            <person name="Lucas S."/>
            <person name="Copeland A."/>
            <person name="Lapidus A."/>
            <person name="Glavina del Rio T."/>
            <person name="Dalin E."/>
            <person name="Tice H."/>
            <person name="Bruce D."/>
            <person name="Goodwin L."/>
            <person name="Pitluck S."/>
            <person name="Sims D."/>
            <person name="Meineke L."/>
            <person name="Brettin T."/>
            <person name="Detter J.C."/>
            <person name="Han C."/>
            <person name="Larimer F."/>
            <person name="Land M."/>
            <person name="Hauser L."/>
            <person name="Kyrpides N."/>
            <person name="Ovchinnikova G."/>
            <person name="Liberton M."/>
            <person name="Stoeckel J."/>
            <person name="Banerjee A."/>
            <person name="Singh A."/>
            <person name="Page L."/>
            <person name="Sato H."/>
            <person name="Zhao L."/>
            <person name="Sherman L."/>
            <person name="Pakrasi H."/>
            <person name="Richardson P."/>
        </authorList>
    </citation>
    <scope>NUCLEOTIDE SEQUENCE</scope>
    <source>
        <strain evidence="1">PCC 7425</strain>
    </source>
</reference>
<sequence>MQYPDSTLERAIRAVRCSPFQIKLFVDMQVQRVSLAEIAGASGVDKQYTLQPLTEMGAENALLWLIQVGLLRREVDGQGLTDSFRLTPLGRQLVEKFQQQPWHPPTSVEQFHNLISRWRGVFSV</sequence>
<evidence type="ECO:0008006" key="2">
    <source>
        <dbReference type="Google" id="ProtNLM"/>
    </source>
</evidence>
<organism evidence="1">
    <name type="scientific">Cyanothece sp. (strain PCC 7425 / ATCC 29141)</name>
    <dbReference type="NCBI Taxonomy" id="395961"/>
    <lineage>
        <taxon>Bacteria</taxon>
        <taxon>Bacillati</taxon>
        <taxon>Cyanobacteriota</taxon>
        <taxon>Cyanophyceae</taxon>
        <taxon>Gomontiellales</taxon>
        <taxon>Cyanothecaceae</taxon>
        <taxon>Cyanothece</taxon>
    </lineage>
</organism>
<name>B8HQL2_CYAP4</name>
<dbReference type="eggNOG" id="ENOG5032U5E">
    <property type="taxonomic scope" value="Bacteria"/>
</dbReference>
<dbReference type="NCBIfam" id="NF045586">
    <property type="entry name" value="Npun_F0494_fam"/>
    <property type="match status" value="1"/>
</dbReference>
<evidence type="ECO:0000313" key="1">
    <source>
        <dbReference type="EMBL" id="ACL44002.1"/>
    </source>
</evidence>
<accession>B8HQL2</accession>
<dbReference type="STRING" id="395961.Cyan7425_1632"/>
<protein>
    <recommendedName>
        <fullName evidence="2">Transcriptional regulator, MarR family</fullName>
    </recommendedName>
</protein>
<dbReference type="InterPro" id="IPR054651">
    <property type="entry name" value="Npun_F0494-like"/>
</dbReference>